<dbReference type="EMBL" id="FOAN01000011">
    <property type="protein sequence ID" value="SEM42463.1"/>
    <property type="molecule type" value="Genomic_DNA"/>
</dbReference>
<dbReference type="GO" id="GO:0005829">
    <property type="term" value="C:cytosol"/>
    <property type="evidence" value="ECO:0007669"/>
    <property type="project" value="TreeGrafter"/>
</dbReference>
<dbReference type="RefSeq" id="WP_091841550.1">
    <property type="nucleotide sequence ID" value="NZ_FOAN01000011.1"/>
</dbReference>
<dbReference type="OrthoDB" id="9780518at2"/>
<dbReference type="AlphaFoldDB" id="A0A1H7Y8Z1"/>
<evidence type="ECO:0000313" key="3">
    <source>
        <dbReference type="EMBL" id="SEM42463.1"/>
    </source>
</evidence>
<dbReference type="InterPro" id="IPR036661">
    <property type="entry name" value="Luciferase-like_sf"/>
</dbReference>
<keyword evidence="4" id="KW-1185">Reference proteome</keyword>
<gene>
    <name evidence="3" type="ORF">SAMN04515666_11186</name>
</gene>
<dbReference type="Gene3D" id="3.20.20.30">
    <property type="entry name" value="Luciferase-like domain"/>
    <property type="match status" value="1"/>
</dbReference>
<dbReference type="GO" id="GO:0016705">
    <property type="term" value="F:oxidoreductase activity, acting on paired donors, with incorporation or reduction of molecular oxygen"/>
    <property type="evidence" value="ECO:0007669"/>
    <property type="project" value="InterPro"/>
</dbReference>
<protein>
    <submittedName>
        <fullName evidence="3">Luciferase family oxidoreductase, group 1</fullName>
    </submittedName>
</protein>
<dbReference type="PANTHER" id="PTHR30137">
    <property type="entry name" value="LUCIFERASE-LIKE MONOOXYGENASE"/>
    <property type="match status" value="1"/>
</dbReference>
<proteinExistence type="predicted"/>
<comment type="similarity">
    <text evidence="1">To bacterial alkanal monooxygenase alpha and beta chains.</text>
</comment>
<dbReference type="SUPFAM" id="SSF51679">
    <property type="entry name" value="Bacterial luciferase-like"/>
    <property type="match status" value="1"/>
</dbReference>
<dbReference type="NCBIfam" id="TIGR03558">
    <property type="entry name" value="oxido_grp_1"/>
    <property type="match status" value="1"/>
</dbReference>
<dbReference type="PANTHER" id="PTHR30137:SF20">
    <property type="entry name" value="N-ACETYL-S-ALKYLCYSTEINE MONOOXYGENASE"/>
    <property type="match status" value="1"/>
</dbReference>
<accession>A0A1H7Y8Z1</accession>
<dbReference type="Pfam" id="PF00296">
    <property type="entry name" value="Bac_luciferase"/>
    <property type="match status" value="1"/>
</dbReference>
<dbReference type="STRING" id="1036779.SAMN04515666_11186"/>
<dbReference type="InterPro" id="IPR050766">
    <property type="entry name" value="Bact_Lucif_Oxidored"/>
</dbReference>
<name>A0A1H7Y8Z1_9HYPH</name>
<dbReference type="Proteomes" id="UP000199664">
    <property type="component" value="Unassembled WGS sequence"/>
</dbReference>
<evidence type="ECO:0000313" key="4">
    <source>
        <dbReference type="Proteomes" id="UP000199664"/>
    </source>
</evidence>
<sequence>MAYSLSLLDKSPILDGESAVDALQRTIALAQAAERLGYRRFWLAEHHGFAGLASSAPEILVAHLIARTRRIRIGSGGVLLQHYSPYKVAETFNLLAALAPDRIDLGIGKAPGGLPLSTKALRVQHASKGARSFEALLAELDGFLSGSLDADEPLAGAQALPKPPAPAERFLLGASPDSARLAAERGWRFVFAGQLNGDPKAIEASLNAYAKAGAKQPPLFGLAALAAATAEEARALTEPLRVVRLTLDNGQSVNLGSEEQAAEFARQAGAASYTTEIRRPSILSGTAEDVRRELDVLSARFGIAEFVIDTPAAATAQRLASVTLLAGDAPALAA</sequence>
<evidence type="ECO:0000259" key="2">
    <source>
        <dbReference type="Pfam" id="PF00296"/>
    </source>
</evidence>
<evidence type="ECO:0000256" key="1">
    <source>
        <dbReference type="ARBA" id="ARBA00007789"/>
    </source>
</evidence>
<dbReference type="InterPro" id="IPR019949">
    <property type="entry name" value="CmoO-like"/>
</dbReference>
<feature type="domain" description="Luciferase-like" evidence="2">
    <location>
        <begin position="18"/>
        <end position="296"/>
    </location>
</feature>
<dbReference type="InterPro" id="IPR011251">
    <property type="entry name" value="Luciferase-like_dom"/>
</dbReference>
<organism evidence="3 4">
    <name type="scientific">Bosea lupini</name>
    <dbReference type="NCBI Taxonomy" id="1036779"/>
    <lineage>
        <taxon>Bacteria</taxon>
        <taxon>Pseudomonadati</taxon>
        <taxon>Pseudomonadota</taxon>
        <taxon>Alphaproteobacteria</taxon>
        <taxon>Hyphomicrobiales</taxon>
        <taxon>Boseaceae</taxon>
        <taxon>Bosea</taxon>
    </lineage>
</organism>
<reference evidence="4" key="1">
    <citation type="submission" date="2016-10" db="EMBL/GenBank/DDBJ databases">
        <authorList>
            <person name="Varghese N."/>
            <person name="Submissions S."/>
        </authorList>
    </citation>
    <scope>NUCLEOTIDE SEQUENCE [LARGE SCALE GENOMIC DNA]</scope>
    <source>
        <strain evidence="4">LMG 26383,CCUG 61248,R- 45681</strain>
    </source>
</reference>